<dbReference type="EMBL" id="CABVLY010000013">
    <property type="protein sequence ID" value="VVU50800.1"/>
    <property type="molecule type" value="Genomic_DNA"/>
</dbReference>
<evidence type="ECO:0000313" key="10">
    <source>
        <dbReference type="Proteomes" id="UP000755577"/>
    </source>
</evidence>
<evidence type="ECO:0000256" key="4">
    <source>
        <dbReference type="ARBA" id="ARBA00023098"/>
    </source>
</evidence>
<dbReference type="GO" id="GO:0009395">
    <property type="term" value="P:phospholipid catabolic process"/>
    <property type="evidence" value="ECO:0007669"/>
    <property type="project" value="TreeGrafter"/>
</dbReference>
<dbReference type="PANTHER" id="PTHR18896:SF76">
    <property type="entry name" value="PHOSPHOLIPASE"/>
    <property type="match status" value="1"/>
</dbReference>
<dbReference type="AlphaFoldDB" id="A0A6P2GAN4"/>
<name>A0A6P2GAN4_9BURK</name>
<accession>A0A6P2GAN4</accession>
<protein>
    <submittedName>
        <fullName evidence="8">Phospholipase</fullName>
    </submittedName>
</protein>
<sequence length="681" mass="76815">MAQLPLETHNAVDVAVDEAGRAAQGAVQWLLEKGVDKDVVPTTGNDLRFFVCGEEGFRSIAADIMGAQGTVDICCWGFDPGMEIWRGPESPQGVGVPKFEGKPSPVTPTAGVWPRGIVYGALLEEITQRKDNPVTVRLLIWFDPRGSRKQNSMPGFTDVPVNGWTSPIQKTVQQAPPYANAKRTQWCIDWWNRNLPDGESKGSGILTKNQRLQIVLRGIASKDVKSLMNTPLKEEDAPSTHSDKGDWGYVDEKNLLEDYATHHQKPILIDYARPYDGKQAVGYVMGLNSVTDYWDRTAHEIDDPLREEWAQSYVDDEHKHEQETQNPTGTLSTAPYKHVNPYQDYATRIVGRALKRLHQNFERGWNLFAPPAWQTTEHKELPPGIKSLPDDPSCKVQIVRTQPHEHEKTIKSLYFQAMSFARNYIYMENQYFFYPEFARHLKAERKRFQDAWAKLANKPQQQAPMLHLFVVTPHPQDPGMIPRTYDMMAELGHGDAMKGQHDLVAAGKTPQQYRDAQGKNTFHPQSLKELQDTIGLKVSIARLRTSGVVGGQMAYREIYIHSKLMIIDDVFVTLGSANMNQRSMAVDSEINFGATGSDWASKLRSRVFPLLSGDATQGSGDRNQVPMVYDDWEKRMHDNLIAKMKGNNMRGFILPFEDSRANTILHAQIDLPSSFDTPQTA</sequence>
<reference evidence="8 9" key="1">
    <citation type="submission" date="2019-09" db="EMBL/GenBank/DDBJ databases">
        <authorList>
            <person name="Depoorter E."/>
        </authorList>
    </citation>
    <scope>NUCLEOTIDE SEQUENCE [LARGE SCALE GENOMIC DNA]</scope>
    <source>
        <strain evidence="8">LMG 20980</strain>
    </source>
</reference>
<dbReference type="Proteomes" id="UP000494201">
    <property type="component" value="Unassembled WGS sequence"/>
</dbReference>
<comment type="catalytic activity">
    <reaction evidence="1">
        <text>a 1,2-diacyl-sn-glycero-3-phosphocholine + H2O = a 1,2-diacyl-sn-glycero-3-phosphate + choline + H(+)</text>
        <dbReference type="Rhea" id="RHEA:14445"/>
        <dbReference type="ChEBI" id="CHEBI:15354"/>
        <dbReference type="ChEBI" id="CHEBI:15377"/>
        <dbReference type="ChEBI" id="CHEBI:15378"/>
        <dbReference type="ChEBI" id="CHEBI:57643"/>
        <dbReference type="ChEBI" id="CHEBI:58608"/>
        <dbReference type="EC" id="3.1.4.4"/>
    </reaction>
</comment>
<evidence type="ECO:0000313" key="7">
    <source>
        <dbReference type="EMBL" id="MBM2768337.1"/>
    </source>
</evidence>
<dbReference type="Gene3D" id="3.30.870.10">
    <property type="entry name" value="Endonuclease Chain A"/>
    <property type="match status" value="2"/>
</dbReference>
<dbReference type="Pfam" id="PF13091">
    <property type="entry name" value="PLDc_2"/>
    <property type="match status" value="1"/>
</dbReference>
<dbReference type="PANTHER" id="PTHR18896">
    <property type="entry name" value="PHOSPHOLIPASE D"/>
    <property type="match status" value="1"/>
</dbReference>
<feature type="domain" description="PLD phosphodiesterase" evidence="6">
    <location>
        <begin position="556"/>
        <end position="583"/>
    </location>
</feature>
<keyword evidence="2" id="KW-0677">Repeat</keyword>
<evidence type="ECO:0000259" key="6">
    <source>
        <dbReference type="PROSITE" id="PS50035"/>
    </source>
</evidence>
<keyword evidence="4" id="KW-0443">Lipid metabolism</keyword>
<feature type="region of interest" description="Disordered" evidence="5">
    <location>
        <begin position="315"/>
        <end position="336"/>
    </location>
</feature>
<dbReference type="RefSeq" id="WP_174926846.1">
    <property type="nucleotide sequence ID" value="NZ_CABVLY010000013.1"/>
</dbReference>
<dbReference type="PROSITE" id="PS50035">
    <property type="entry name" value="PLD"/>
    <property type="match status" value="1"/>
</dbReference>
<reference evidence="7 10" key="2">
    <citation type="submission" date="2021-02" db="EMBL/GenBank/DDBJ databases">
        <title>Draft genome of the type strains Burkholderia anthina DSM16086.</title>
        <authorList>
            <person name="Hertel R."/>
            <person name="Meissner J."/>
            <person name="Poehlein A."/>
            <person name="Daniel R."/>
            <person name="Commichau F.M."/>
        </authorList>
    </citation>
    <scope>NUCLEOTIDE SEQUENCE [LARGE SCALE GENOMIC DNA]</scope>
    <source>
        <strain evidence="7 10">DSM 16086</strain>
    </source>
</reference>
<dbReference type="GeneID" id="56501566"/>
<dbReference type="Proteomes" id="UP000755577">
    <property type="component" value="Unassembled WGS sequence"/>
</dbReference>
<keyword evidence="3" id="KW-0378">Hydrolase</keyword>
<organism evidence="8 9">
    <name type="scientific">Burkholderia anthina</name>
    <dbReference type="NCBI Taxonomy" id="179879"/>
    <lineage>
        <taxon>Bacteria</taxon>
        <taxon>Pseudomonadati</taxon>
        <taxon>Pseudomonadota</taxon>
        <taxon>Betaproteobacteria</taxon>
        <taxon>Burkholderiales</taxon>
        <taxon>Burkholderiaceae</taxon>
        <taxon>Burkholderia</taxon>
        <taxon>Burkholderia cepacia complex</taxon>
    </lineage>
</organism>
<evidence type="ECO:0000313" key="9">
    <source>
        <dbReference type="Proteomes" id="UP000494201"/>
    </source>
</evidence>
<dbReference type="GO" id="GO:0004630">
    <property type="term" value="F:phospholipase D activity"/>
    <property type="evidence" value="ECO:0007669"/>
    <property type="project" value="UniProtKB-EC"/>
</dbReference>
<dbReference type="InterPro" id="IPR025202">
    <property type="entry name" value="PLD-like_dom"/>
</dbReference>
<dbReference type="InterPro" id="IPR015679">
    <property type="entry name" value="PLipase_D_fam"/>
</dbReference>
<dbReference type="InterPro" id="IPR001736">
    <property type="entry name" value="PLipase_D/transphosphatidylase"/>
</dbReference>
<evidence type="ECO:0000256" key="1">
    <source>
        <dbReference type="ARBA" id="ARBA00000798"/>
    </source>
</evidence>
<keyword evidence="10" id="KW-1185">Reference proteome</keyword>
<dbReference type="SMART" id="SM00155">
    <property type="entry name" value="PLDc"/>
    <property type="match status" value="2"/>
</dbReference>
<proteinExistence type="predicted"/>
<gene>
    <name evidence="8" type="ORF">BAN20980_03520</name>
    <name evidence="7" type="ORF">JQK92_18125</name>
</gene>
<dbReference type="EMBL" id="JAFCIQ010000012">
    <property type="protein sequence ID" value="MBM2768337.1"/>
    <property type="molecule type" value="Genomic_DNA"/>
</dbReference>
<feature type="compositionally biased region" description="Polar residues" evidence="5">
    <location>
        <begin position="324"/>
        <end position="333"/>
    </location>
</feature>
<evidence type="ECO:0000256" key="3">
    <source>
        <dbReference type="ARBA" id="ARBA00022801"/>
    </source>
</evidence>
<evidence type="ECO:0000313" key="8">
    <source>
        <dbReference type="EMBL" id="VVU50800.1"/>
    </source>
</evidence>
<evidence type="ECO:0000256" key="2">
    <source>
        <dbReference type="ARBA" id="ARBA00022737"/>
    </source>
</evidence>
<evidence type="ECO:0000256" key="5">
    <source>
        <dbReference type="SAM" id="MobiDB-lite"/>
    </source>
</evidence>
<dbReference type="SUPFAM" id="SSF56024">
    <property type="entry name" value="Phospholipase D/nuclease"/>
    <property type="match status" value="2"/>
</dbReference>